<evidence type="ECO:0000313" key="5">
    <source>
        <dbReference type="EMBL" id="BAY86238.1"/>
    </source>
</evidence>
<dbReference type="Gene3D" id="3.40.50.300">
    <property type="entry name" value="P-loop containing nucleotide triphosphate hydrolases"/>
    <property type="match status" value="1"/>
</dbReference>
<feature type="repeat" description="WD" evidence="3">
    <location>
        <begin position="1345"/>
        <end position="1386"/>
    </location>
</feature>
<dbReference type="InterPro" id="IPR007111">
    <property type="entry name" value="NACHT_NTPase"/>
</dbReference>
<dbReference type="Pfam" id="PF25173">
    <property type="entry name" value="Beta-prop_WDR3_1st"/>
    <property type="match status" value="1"/>
</dbReference>
<dbReference type="FunFam" id="2.130.10.10:FF:000228">
    <property type="entry name" value="COMPASS-like H3K4 histone methylase component WDR5A"/>
    <property type="match status" value="1"/>
</dbReference>
<dbReference type="Pfam" id="PF05729">
    <property type="entry name" value="NACHT"/>
    <property type="match status" value="1"/>
</dbReference>
<dbReference type="Pfam" id="PF00805">
    <property type="entry name" value="Pentapeptide"/>
    <property type="match status" value="1"/>
</dbReference>
<dbReference type="PROSITE" id="PS50837">
    <property type="entry name" value="NACHT"/>
    <property type="match status" value="1"/>
</dbReference>
<evidence type="ECO:0000256" key="1">
    <source>
        <dbReference type="ARBA" id="ARBA00022574"/>
    </source>
</evidence>
<feature type="repeat" description="WD" evidence="3">
    <location>
        <begin position="1135"/>
        <end position="1176"/>
    </location>
</feature>
<dbReference type="EMBL" id="AP018227">
    <property type="protein sequence ID" value="BAY86238.1"/>
    <property type="molecule type" value="Genomic_DNA"/>
</dbReference>
<reference evidence="5 6" key="1">
    <citation type="submission" date="2017-06" db="EMBL/GenBank/DDBJ databases">
        <title>Genome sequencing of cyanobaciteial culture collection at National Institute for Environmental Studies (NIES).</title>
        <authorList>
            <person name="Hirose Y."/>
            <person name="Shimura Y."/>
            <person name="Fujisawa T."/>
            <person name="Nakamura Y."/>
            <person name="Kawachi M."/>
        </authorList>
    </citation>
    <scope>NUCLEOTIDE SEQUENCE [LARGE SCALE GENOMIC DNA]</scope>
    <source>
        <strain evidence="5 6">NIES-267</strain>
    </source>
</reference>
<evidence type="ECO:0000313" key="6">
    <source>
        <dbReference type="Proteomes" id="UP000218418"/>
    </source>
</evidence>
<evidence type="ECO:0000259" key="4">
    <source>
        <dbReference type="PROSITE" id="PS50837"/>
    </source>
</evidence>
<sequence length="1510" mass="169285">MTNVSKGLLAKKYAENLVEALLKLAYEEDKIYSTTEEIKAEWIGRNQLQVTGIILDDKRKKFEVGTTLRALRNLVQTNNQQLIAFTEANAKSQTEEYIEKYIIEQVRNSIRYLEELKLLKDQRLRNYKGKVAGKPYWKFKLINLNSNATLEENLYKVRQKLELSASHDLLLGRDIEKVCSFLCGQSGETCGEVVSSSINILAQQMRDWFNTLGYPFEKHEIWQDNCFEWIINIPVRRNRYDRILVRGLTGEVKRKDVIVLNLKVKEQRTDEGWLVTNRRISKAARFEIKNPKNNCLGCFTFDELVAIDADFSGYLKWLEEEVKTRGIDKGYIPLACRKEEFDSVSRQRLAVNYYTEEEGGIDGYIDRWLDDPAKEHISVLGEFGTGKTWFALHYAWTALKRYQDARDRGVQLPRLPLVISLRDYAKAVSVESLFSEFFFRQHEIPIPGYSAFEQLNRMGKLLLIFDGFDEMAAKCDRQQMINNFWELAKVVVPGAKVIFTCRTEHFPEAREGRALLKGELKASTANLTGETPQFEVLELEKFNNEQIRKVLSLQTEATTVEQVMHNSQLLDLARRPVMTELILEALPDIEAGKRIDMSRVYLYAVRRKMERDITAERTFTSLADKLFFLCELSWEMLSNEEMSLNYRLFPERIRSLFGTVVQEEKDLDHWHYDMMGQTMLIRNAHGDYTPAHRSLLEFFVAYKFAAELGLLADDFTELARAQSHLDTNAKSAYYTWSNYFQRQMDEVGNILSIPCLKGFTSEDLAGLRNSFGRAPLTKAVIDLLLPMLDNSRVLQGSVQTHLNEAQMSVGSPNSLLKTLDMTRDKTEAEVGYVGGNAANLAVKVDKVALEGRNLSCTVIKGADFSNASLRHVNLTRANLSDSFFTKIMGSIQAVAFSSDGKFLATGDSNGIVTLWETASRREIFICKGHTRCVYSVTFNPDSTIIASGSDDQTVRLWDINSGECRNIFHGHTSSVYSVAFNPDGRTIASGSFDQTLRLWDIDSGTCVHIFEGHTNVINSVAFSIDGTMLASSSLDQTVRLWNIVSGDCNTLHEHTCSVISVAFSPDGATFASGSNDQTVRLWDIKSGECRKILKGHTSSIYSVAFSLDGALLASASYDRTVQLWDVKSGECCKTLQGHTSSVISVAFSPDKKMLASGSNDKTVRLWDIKSGECLYTLRGYSGSVTSVSFSRDGAMLASGSYDRTVWLWDVKSDECLRTLQGHISCINSVIFSPDGNTLVSGSNDKTVRLWNVESGKCRTTLEGHSSWVNSVVFNPDGTLIASASFDKTVRLWNVKSGECVKILEGHSSWVNSVAFSPGGTLLASGGNDKTVRLWDSKSGECLRTLHGHHSLINSVAFSPDGKTIASGSGDTTVRLWDTNSGECCNVFEGHSNWVIVIAFSPDGEMFASCSDDMTVRLWHIKSNRCCNVLQGHTRWVNSVVFSPDGTTVVSGSGDGTIKFWDVKTGECLKTLKSERPYEGMNITKVTGLTDIEKASLRALGAVEDCDLNLI</sequence>
<dbReference type="Pfam" id="PF22722">
    <property type="entry name" value="NA-iREase1"/>
    <property type="match status" value="1"/>
</dbReference>
<dbReference type="PRINTS" id="PR00320">
    <property type="entry name" value="GPROTEINBRPT"/>
</dbReference>
<dbReference type="InterPro" id="IPR019775">
    <property type="entry name" value="WD40_repeat_CS"/>
</dbReference>
<dbReference type="PANTHER" id="PTHR19879:SF9">
    <property type="entry name" value="TRANSCRIPTION INITIATION FACTOR TFIID SUBUNIT 5"/>
    <property type="match status" value="1"/>
</dbReference>
<feature type="domain" description="NACHT" evidence="4">
    <location>
        <begin position="375"/>
        <end position="503"/>
    </location>
</feature>
<dbReference type="OrthoDB" id="567898at2"/>
<dbReference type="InterPro" id="IPR045434">
    <property type="entry name" value="EAD4"/>
</dbReference>
<feature type="repeat" description="WD" evidence="3">
    <location>
        <begin position="1093"/>
        <end position="1134"/>
    </location>
</feature>
<dbReference type="InterPro" id="IPR011047">
    <property type="entry name" value="Quinoprotein_ADH-like_sf"/>
</dbReference>
<dbReference type="SUPFAM" id="SSF52540">
    <property type="entry name" value="P-loop containing nucleoside triphosphate hydrolases"/>
    <property type="match status" value="1"/>
</dbReference>
<protein>
    <submittedName>
        <fullName evidence="5">WD-40 repeat protein</fullName>
    </submittedName>
</protein>
<dbReference type="Pfam" id="PF00400">
    <property type="entry name" value="WD40"/>
    <property type="match status" value="9"/>
</dbReference>
<evidence type="ECO:0000256" key="2">
    <source>
        <dbReference type="ARBA" id="ARBA00022737"/>
    </source>
</evidence>
<dbReference type="Proteomes" id="UP000218418">
    <property type="component" value="Chromosome"/>
</dbReference>
<dbReference type="Gene3D" id="2.160.20.80">
    <property type="entry name" value="E3 ubiquitin-protein ligase SopA"/>
    <property type="match status" value="1"/>
</dbReference>
<dbReference type="SUPFAM" id="SSF141571">
    <property type="entry name" value="Pentapeptide repeat-like"/>
    <property type="match status" value="1"/>
</dbReference>
<dbReference type="PROSITE" id="PS50294">
    <property type="entry name" value="WD_REPEATS_REGION"/>
    <property type="match status" value="13"/>
</dbReference>
<organism evidence="5 6">
    <name type="scientific">Calothrix parasitica NIES-267</name>
    <dbReference type="NCBI Taxonomy" id="1973488"/>
    <lineage>
        <taxon>Bacteria</taxon>
        <taxon>Bacillati</taxon>
        <taxon>Cyanobacteriota</taxon>
        <taxon>Cyanophyceae</taxon>
        <taxon>Nostocales</taxon>
        <taxon>Calotrichaceae</taxon>
        <taxon>Calothrix</taxon>
    </lineage>
</organism>
<dbReference type="Pfam" id="PF19959">
    <property type="entry name" value="EAD4"/>
    <property type="match status" value="1"/>
</dbReference>
<dbReference type="InterPro" id="IPR036322">
    <property type="entry name" value="WD40_repeat_dom_sf"/>
</dbReference>
<dbReference type="SUPFAM" id="SSF50978">
    <property type="entry name" value="WD40 repeat-like"/>
    <property type="match status" value="1"/>
</dbReference>
<dbReference type="InterPro" id="IPR015943">
    <property type="entry name" value="WD40/YVTN_repeat-like_dom_sf"/>
</dbReference>
<name>A0A1Z4LYQ0_9CYAN</name>
<feature type="repeat" description="WD" evidence="3">
    <location>
        <begin position="1051"/>
        <end position="1092"/>
    </location>
</feature>
<dbReference type="InterPro" id="IPR020472">
    <property type="entry name" value="WD40_PAC1"/>
</dbReference>
<dbReference type="CDD" id="cd00200">
    <property type="entry name" value="WD40"/>
    <property type="match status" value="2"/>
</dbReference>
<dbReference type="PROSITE" id="PS00678">
    <property type="entry name" value="WD_REPEATS_1"/>
    <property type="match status" value="11"/>
</dbReference>
<feature type="repeat" description="WD" evidence="3">
    <location>
        <begin position="926"/>
        <end position="967"/>
    </location>
</feature>
<dbReference type="InterPro" id="IPR001680">
    <property type="entry name" value="WD40_rpt"/>
</dbReference>
<keyword evidence="1 3" id="KW-0853">WD repeat</keyword>
<feature type="repeat" description="WD" evidence="3">
    <location>
        <begin position="1303"/>
        <end position="1344"/>
    </location>
</feature>
<feature type="repeat" description="WD" evidence="3">
    <location>
        <begin position="1177"/>
        <end position="1218"/>
    </location>
</feature>
<feature type="repeat" description="WD" evidence="3">
    <location>
        <begin position="1219"/>
        <end position="1260"/>
    </location>
</feature>
<dbReference type="SMART" id="SM00320">
    <property type="entry name" value="WD40"/>
    <property type="match status" value="14"/>
</dbReference>
<dbReference type="InterPro" id="IPR054557">
    <property type="entry name" value="NA-iREase1_dom"/>
</dbReference>
<dbReference type="Gene3D" id="2.130.10.10">
    <property type="entry name" value="YVTN repeat-like/Quinoprotein amine dehydrogenase"/>
    <property type="match status" value="6"/>
</dbReference>
<feature type="repeat" description="WD" evidence="3">
    <location>
        <begin position="1429"/>
        <end position="1470"/>
    </location>
</feature>
<feature type="repeat" description="WD" evidence="3">
    <location>
        <begin position="1387"/>
        <end position="1428"/>
    </location>
</feature>
<keyword evidence="2" id="KW-0677">Repeat</keyword>
<dbReference type="SUPFAM" id="SSF50998">
    <property type="entry name" value="Quinoprotein alcohol dehydrogenase-like"/>
    <property type="match status" value="1"/>
</dbReference>
<dbReference type="PANTHER" id="PTHR19879">
    <property type="entry name" value="TRANSCRIPTION INITIATION FACTOR TFIID"/>
    <property type="match status" value="1"/>
</dbReference>
<proteinExistence type="predicted"/>
<keyword evidence="6" id="KW-1185">Reference proteome</keyword>
<dbReference type="InterPro" id="IPR027417">
    <property type="entry name" value="P-loop_NTPase"/>
</dbReference>
<evidence type="ECO:0000256" key="3">
    <source>
        <dbReference type="PROSITE-ProRule" id="PRU00221"/>
    </source>
</evidence>
<accession>A0A1Z4LYQ0</accession>
<dbReference type="InterPro" id="IPR001646">
    <property type="entry name" value="5peptide_repeat"/>
</dbReference>
<feature type="repeat" description="WD" evidence="3">
    <location>
        <begin position="968"/>
        <end position="1009"/>
    </location>
</feature>
<gene>
    <name evidence="5" type="ORF">NIES267_57440</name>
</gene>
<feature type="repeat" description="WD" evidence="3">
    <location>
        <begin position="1010"/>
        <end position="1051"/>
    </location>
</feature>
<feature type="repeat" description="WD" evidence="3">
    <location>
        <begin position="1261"/>
        <end position="1302"/>
    </location>
</feature>
<feature type="repeat" description="WD" evidence="3">
    <location>
        <begin position="884"/>
        <end position="925"/>
    </location>
</feature>
<dbReference type="PROSITE" id="PS50082">
    <property type="entry name" value="WD_REPEATS_2"/>
    <property type="match status" value="14"/>
</dbReference>